<dbReference type="AlphaFoldDB" id="A0A6S6SP89"/>
<feature type="region of interest" description="Disordered" evidence="5">
    <location>
        <begin position="166"/>
        <end position="302"/>
    </location>
</feature>
<organism evidence="8">
    <name type="scientific">uncultured Thiotrichaceae bacterium</name>
    <dbReference type="NCBI Taxonomy" id="298394"/>
    <lineage>
        <taxon>Bacteria</taxon>
        <taxon>Pseudomonadati</taxon>
        <taxon>Pseudomonadota</taxon>
        <taxon>Gammaproteobacteria</taxon>
        <taxon>Thiotrichales</taxon>
        <taxon>Thiotrichaceae</taxon>
        <taxon>environmental samples</taxon>
    </lineage>
</organism>
<keyword evidence="3 4" id="KW-0408">Iron</keyword>
<dbReference type="PROSITE" id="PS51007">
    <property type="entry name" value="CYTC"/>
    <property type="match status" value="1"/>
</dbReference>
<feature type="compositionally biased region" description="Low complexity" evidence="5">
    <location>
        <begin position="292"/>
        <end position="302"/>
    </location>
</feature>
<evidence type="ECO:0000256" key="1">
    <source>
        <dbReference type="ARBA" id="ARBA00022617"/>
    </source>
</evidence>
<proteinExistence type="predicted"/>
<keyword evidence="6" id="KW-0732">Signal</keyword>
<dbReference type="PROSITE" id="PS51257">
    <property type="entry name" value="PROKAR_LIPOPROTEIN"/>
    <property type="match status" value="1"/>
</dbReference>
<evidence type="ECO:0000313" key="8">
    <source>
        <dbReference type="EMBL" id="CAA6812188.1"/>
    </source>
</evidence>
<evidence type="ECO:0000256" key="4">
    <source>
        <dbReference type="PROSITE-ProRule" id="PRU00433"/>
    </source>
</evidence>
<gene>
    <name evidence="8" type="ORF">HELGO_WM14408</name>
</gene>
<reference evidence="8" key="1">
    <citation type="submission" date="2020-01" db="EMBL/GenBank/DDBJ databases">
        <authorList>
            <person name="Meier V. D."/>
            <person name="Meier V D."/>
        </authorList>
    </citation>
    <scope>NUCLEOTIDE SEQUENCE</scope>
    <source>
        <strain evidence="8">HLG_WM_MAG_07</strain>
    </source>
</reference>
<feature type="compositionally biased region" description="Acidic residues" evidence="5">
    <location>
        <begin position="171"/>
        <end position="203"/>
    </location>
</feature>
<name>A0A6S6SP89_9GAMM</name>
<keyword evidence="1 4" id="KW-0349">Heme</keyword>
<dbReference type="GO" id="GO:0046872">
    <property type="term" value="F:metal ion binding"/>
    <property type="evidence" value="ECO:0007669"/>
    <property type="project" value="UniProtKB-KW"/>
</dbReference>
<accession>A0A6S6SP89</accession>
<feature type="signal peptide" evidence="6">
    <location>
        <begin position="1"/>
        <end position="18"/>
    </location>
</feature>
<dbReference type="GO" id="GO:0020037">
    <property type="term" value="F:heme binding"/>
    <property type="evidence" value="ECO:0007669"/>
    <property type="project" value="InterPro"/>
</dbReference>
<evidence type="ECO:0000259" key="7">
    <source>
        <dbReference type="PROSITE" id="PS51007"/>
    </source>
</evidence>
<evidence type="ECO:0000256" key="5">
    <source>
        <dbReference type="SAM" id="MobiDB-lite"/>
    </source>
</evidence>
<sequence>MKYKYTIPVMVSAAVMLAACGGGGSSTSSPPGTTTSSTFKLQGTVPGTLIEAFCEDGSYYAVNSQENNTTQHPFSLDMPIDVSCRVVMTTNENDPNNKVITPIRFVNAAGVGSTAIKANSDVGLDFINLALDRADMLSDTNQDGVEDSPKEVILDAETSQVLSVIPTANDPLDDDNDGIINVYEDDDNDQINNHDDDDDDGDGLLDIYDNDHDNDDISDNDLDGDGITNDQDVDDDNDGLHDSEDNDDDNDGISDSEDSDDDNDGTDDEMDDDYDSSDDNNTGNPTTPTPTNPSTTSAPSAGRLLAAQCAQCHGTDGVSKTDIDSLAGESRAEIIEEMQEMQNESNNEVMHLQAKGYNAEQIGLIADYFSSLPYSGGDD</sequence>
<dbReference type="SUPFAM" id="SSF46626">
    <property type="entry name" value="Cytochrome c"/>
    <property type="match status" value="1"/>
</dbReference>
<feature type="domain" description="Cytochrome c" evidence="7">
    <location>
        <begin position="297"/>
        <end position="373"/>
    </location>
</feature>
<protein>
    <recommendedName>
        <fullName evidence="7">Cytochrome c domain-containing protein</fullName>
    </recommendedName>
</protein>
<dbReference type="GO" id="GO:0009055">
    <property type="term" value="F:electron transfer activity"/>
    <property type="evidence" value="ECO:0007669"/>
    <property type="project" value="InterPro"/>
</dbReference>
<feature type="compositionally biased region" description="Acidic residues" evidence="5">
    <location>
        <begin position="244"/>
        <end position="278"/>
    </location>
</feature>
<dbReference type="InterPro" id="IPR036909">
    <property type="entry name" value="Cyt_c-like_dom_sf"/>
</dbReference>
<dbReference type="EMBL" id="CACVAY010000052">
    <property type="protein sequence ID" value="CAA6812188.1"/>
    <property type="molecule type" value="Genomic_DNA"/>
</dbReference>
<dbReference type="InterPro" id="IPR009056">
    <property type="entry name" value="Cyt_c-like_dom"/>
</dbReference>
<keyword evidence="2 4" id="KW-0479">Metal-binding</keyword>
<feature type="chain" id="PRO_5028350873" description="Cytochrome c domain-containing protein" evidence="6">
    <location>
        <begin position="19"/>
        <end position="379"/>
    </location>
</feature>
<evidence type="ECO:0000256" key="6">
    <source>
        <dbReference type="SAM" id="SignalP"/>
    </source>
</evidence>
<evidence type="ECO:0000256" key="3">
    <source>
        <dbReference type="ARBA" id="ARBA00023004"/>
    </source>
</evidence>
<evidence type="ECO:0000256" key="2">
    <source>
        <dbReference type="ARBA" id="ARBA00022723"/>
    </source>
</evidence>
<feature type="compositionally biased region" description="Acidic residues" evidence="5">
    <location>
        <begin position="212"/>
        <end position="224"/>
    </location>
</feature>
<dbReference type="Gene3D" id="1.10.760.10">
    <property type="entry name" value="Cytochrome c-like domain"/>
    <property type="match status" value="1"/>
</dbReference>